<evidence type="ECO:0000313" key="4">
    <source>
        <dbReference type="Proteomes" id="UP001447516"/>
    </source>
</evidence>
<keyword evidence="2" id="KW-0732">Signal</keyword>
<evidence type="ECO:0000256" key="1">
    <source>
        <dbReference type="SAM" id="MobiDB-lite"/>
    </source>
</evidence>
<feature type="region of interest" description="Disordered" evidence="1">
    <location>
        <begin position="138"/>
        <end position="203"/>
    </location>
</feature>
<feature type="compositionally biased region" description="Polar residues" evidence="1">
    <location>
        <begin position="138"/>
        <end position="161"/>
    </location>
</feature>
<dbReference type="RefSeq" id="WP_346228392.1">
    <property type="nucleotide sequence ID" value="NZ_JBDJAW010000023.1"/>
</dbReference>
<evidence type="ECO:0000313" key="3">
    <source>
        <dbReference type="EMBL" id="MEN3538452.1"/>
    </source>
</evidence>
<feature type="signal peptide" evidence="2">
    <location>
        <begin position="1"/>
        <end position="29"/>
    </location>
</feature>
<dbReference type="Proteomes" id="UP001447516">
    <property type="component" value="Unassembled WGS sequence"/>
</dbReference>
<sequence>MPKFNNLVGILAISAALTGGAVTVGTAVAAGSANAATVMGGYVGGGGGYYPYVNYNRNRNGQRQKNKALNGNKNKNKNKTKQWQHERQNQAQNQFLLRDFTLVLTPFQKTDTDARALPYNWQYGNTQSYPYTRTNSYSDQFNNPRQDQESLAQPKTNTATEVNPRIKKKDIDADIDVDVEKEKKKGYDGGYDRGYDRPQVIAE</sequence>
<organism evidence="3 4">
    <name type="scientific">Microbispora maris</name>
    <dbReference type="NCBI Taxonomy" id="3144104"/>
    <lineage>
        <taxon>Bacteria</taxon>
        <taxon>Bacillati</taxon>
        <taxon>Actinomycetota</taxon>
        <taxon>Actinomycetes</taxon>
        <taxon>Streptosporangiales</taxon>
        <taxon>Streptosporangiaceae</taxon>
        <taxon>Microbispora</taxon>
    </lineage>
</organism>
<keyword evidence="4" id="KW-1185">Reference proteome</keyword>
<feature type="compositionally biased region" description="Basic and acidic residues" evidence="1">
    <location>
        <begin position="178"/>
        <end position="196"/>
    </location>
</feature>
<protein>
    <submittedName>
        <fullName evidence="3">Uncharacterized protein</fullName>
    </submittedName>
</protein>
<feature type="chain" id="PRO_5045573183" evidence="2">
    <location>
        <begin position="30"/>
        <end position="203"/>
    </location>
</feature>
<gene>
    <name evidence="3" type="ORF">AAH991_25295</name>
</gene>
<dbReference type="EMBL" id="JBDJAW010000023">
    <property type="protein sequence ID" value="MEN3538452.1"/>
    <property type="molecule type" value="Genomic_DNA"/>
</dbReference>
<comment type="caution">
    <text evidence="3">The sequence shown here is derived from an EMBL/GenBank/DDBJ whole genome shotgun (WGS) entry which is preliminary data.</text>
</comment>
<accession>A0ABV0AUC5</accession>
<proteinExistence type="predicted"/>
<reference evidence="3 4" key="1">
    <citation type="submission" date="2024-05" db="EMBL/GenBank/DDBJ databases">
        <title>Microbispora sp.ZYX-F-249.</title>
        <authorList>
            <person name="Xie H."/>
        </authorList>
    </citation>
    <scope>NUCLEOTIDE SEQUENCE [LARGE SCALE GENOMIC DNA]</scope>
    <source>
        <strain evidence="3 4">ZYX-F-249</strain>
    </source>
</reference>
<evidence type="ECO:0000256" key="2">
    <source>
        <dbReference type="SAM" id="SignalP"/>
    </source>
</evidence>
<name>A0ABV0AUC5_9ACTN</name>